<protein>
    <submittedName>
        <fullName evidence="1">Uncharacterized protein</fullName>
    </submittedName>
</protein>
<dbReference type="AlphaFoldDB" id="A0A4Y7IYR8"/>
<dbReference type="Gramene" id="RZC52940">
    <property type="protein sequence ID" value="RZC52940"/>
    <property type="gene ID" value="C5167_021369"/>
</dbReference>
<dbReference type="Proteomes" id="UP000316621">
    <property type="component" value="Chromosome 2"/>
</dbReference>
<gene>
    <name evidence="1" type="ORF">C5167_021369</name>
</gene>
<accession>A0A4Y7IYR8</accession>
<dbReference type="STRING" id="3469.A0A4Y7IYR8"/>
<reference evidence="1 2" key="1">
    <citation type="journal article" date="2018" name="Science">
        <title>The opium poppy genome and morphinan production.</title>
        <authorList>
            <person name="Guo L."/>
            <person name="Winzer T."/>
            <person name="Yang X."/>
            <person name="Li Y."/>
            <person name="Ning Z."/>
            <person name="He Z."/>
            <person name="Teodor R."/>
            <person name="Lu Y."/>
            <person name="Bowser T.A."/>
            <person name="Graham I.A."/>
            <person name="Ye K."/>
        </authorList>
    </citation>
    <scope>NUCLEOTIDE SEQUENCE [LARGE SCALE GENOMIC DNA]</scope>
    <source>
        <strain evidence="2">cv. HN1</strain>
        <tissue evidence="1">Leaves</tissue>
    </source>
</reference>
<dbReference type="EMBL" id="CM010716">
    <property type="protein sequence ID" value="RZC52940.1"/>
    <property type="molecule type" value="Genomic_DNA"/>
</dbReference>
<keyword evidence="2" id="KW-1185">Reference proteome</keyword>
<evidence type="ECO:0000313" key="1">
    <source>
        <dbReference type="EMBL" id="RZC52940.1"/>
    </source>
</evidence>
<organism evidence="1 2">
    <name type="scientific">Papaver somniferum</name>
    <name type="common">Opium poppy</name>
    <dbReference type="NCBI Taxonomy" id="3469"/>
    <lineage>
        <taxon>Eukaryota</taxon>
        <taxon>Viridiplantae</taxon>
        <taxon>Streptophyta</taxon>
        <taxon>Embryophyta</taxon>
        <taxon>Tracheophyta</taxon>
        <taxon>Spermatophyta</taxon>
        <taxon>Magnoliopsida</taxon>
        <taxon>Ranunculales</taxon>
        <taxon>Papaveraceae</taxon>
        <taxon>Papaveroideae</taxon>
        <taxon>Papaver</taxon>
    </lineage>
</organism>
<evidence type="ECO:0000313" key="2">
    <source>
        <dbReference type="Proteomes" id="UP000316621"/>
    </source>
</evidence>
<name>A0A4Y7IYR8_PAPSO</name>
<sequence>MSIAQMMKSEFADKDYSLPGIRGVGTGLDAAEFILIGANIVLDGVSLNGEGTMVPKLNVQFTGL</sequence>
<proteinExistence type="predicted"/>